<dbReference type="InterPro" id="IPR011089">
    <property type="entry name" value="GmrSD_C"/>
</dbReference>
<dbReference type="PANTHER" id="PTHR24094">
    <property type="entry name" value="SECRETED PROTEIN"/>
    <property type="match status" value="1"/>
</dbReference>
<dbReference type="Pfam" id="PF07510">
    <property type="entry name" value="GmrSD_C"/>
    <property type="match status" value="1"/>
</dbReference>
<name>A0A4Y3RJM7_9ACTN</name>
<evidence type="ECO:0000313" key="2">
    <source>
        <dbReference type="EMBL" id="GEB58041.1"/>
    </source>
</evidence>
<accession>A0A4Y3RJM7</accession>
<evidence type="ECO:0000313" key="3">
    <source>
        <dbReference type="Proteomes" id="UP000315226"/>
    </source>
</evidence>
<protein>
    <recommendedName>
        <fullName evidence="1">GmrSD restriction endonucleases C-terminal domain-containing protein</fullName>
    </recommendedName>
</protein>
<reference evidence="2 3" key="1">
    <citation type="submission" date="2019-06" db="EMBL/GenBank/DDBJ databases">
        <title>Whole genome shotgun sequence of Streptomyces gardneri NBRC 12865.</title>
        <authorList>
            <person name="Hosoyama A."/>
            <person name="Uohara A."/>
            <person name="Ohji S."/>
            <person name="Ichikawa N."/>
        </authorList>
    </citation>
    <scope>NUCLEOTIDE SEQUENCE [LARGE SCALE GENOMIC DNA]</scope>
    <source>
        <strain evidence="2 3">NBRC 12865</strain>
    </source>
</reference>
<gene>
    <name evidence="2" type="ORF">SGA01_36460</name>
</gene>
<sequence>MRPTAGAIHWYMIKNLMRGLAPLALILSPLAVPSPALSAGVILFPDALAELTEASEDPDGYKESAFAHWNQGLDAADGCDTRSEVLIAEAEDAPKSGKDCALTEGRWTSYYDGQSVTDPAALRVDHVVALEEAWQSGASGWTAARREQYANDQGAAATLVAVTARSQREKAGRDPAEWVPAEDSRYCRYVGEWVSTKLRWGLSVDKDEMEALKLFADGPCEQTVVMRSTAPR</sequence>
<dbReference type="Proteomes" id="UP000315226">
    <property type="component" value="Unassembled WGS sequence"/>
</dbReference>
<evidence type="ECO:0000259" key="1">
    <source>
        <dbReference type="Pfam" id="PF07510"/>
    </source>
</evidence>
<comment type="caution">
    <text evidence="2">The sequence shown here is derived from an EMBL/GenBank/DDBJ whole genome shotgun (WGS) entry which is preliminary data.</text>
</comment>
<organism evidence="2 3">
    <name type="scientific">Streptomyces gardneri</name>
    <dbReference type="NCBI Taxonomy" id="66892"/>
    <lineage>
        <taxon>Bacteria</taxon>
        <taxon>Bacillati</taxon>
        <taxon>Actinomycetota</taxon>
        <taxon>Actinomycetes</taxon>
        <taxon>Kitasatosporales</taxon>
        <taxon>Streptomycetaceae</taxon>
        <taxon>Streptomyces</taxon>
    </lineage>
</organism>
<dbReference type="PANTHER" id="PTHR24094:SF15">
    <property type="entry name" value="AMP-DEPENDENT SYNTHETASE_LIGASE DOMAIN-CONTAINING PROTEIN-RELATED"/>
    <property type="match status" value="1"/>
</dbReference>
<dbReference type="AlphaFoldDB" id="A0A4Y3RJM7"/>
<proteinExistence type="predicted"/>
<feature type="domain" description="GmrSD restriction endonucleases C-terminal" evidence="1">
    <location>
        <begin position="100"/>
        <end position="154"/>
    </location>
</feature>
<keyword evidence="3" id="KW-1185">Reference proteome</keyword>
<dbReference type="EMBL" id="BJMN01000022">
    <property type="protein sequence ID" value="GEB58041.1"/>
    <property type="molecule type" value="Genomic_DNA"/>
</dbReference>